<dbReference type="Gene3D" id="2.40.420.20">
    <property type="match status" value="1"/>
</dbReference>
<feature type="domain" description="CusB-like three alpha-helical bundle" evidence="6">
    <location>
        <begin position="165"/>
        <end position="212"/>
    </location>
</feature>
<dbReference type="GO" id="GO:0030288">
    <property type="term" value="C:outer membrane-bounded periplasmic space"/>
    <property type="evidence" value="ECO:0007669"/>
    <property type="project" value="TreeGrafter"/>
</dbReference>
<dbReference type="GO" id="GO:0046914">
    <property type="term" value="F:transition metal ion binding"/>
    <property type="evidence" value="ECO:0007669"/>
    <property type="project" value="TreeGrafter"/>
</dbReference>
<dbReference type="PANTHER" id="PTHR30097">
    <property type="entry name" value="CATION EFFLUX SYSTEM PROTEIN CUSB"/>
    <property type="match status" value="1"/>
</dbReference>
<dbReference type="InterPro" id="IPR058791">
    <property type="entry name" value="3HB_CusB"/>
</dbReference>
<keyword evidence="3" id="KW-0812">Transmembrane</keyword>
<dbReference type="InterPro" id="IPR006143">
    <property type="entry name" value="RND_pump_MFP"/>
</dbReference>
<feature type="domain" description="CzcB-like C-terminal circularly permuted SH3-like" evidence="9">
    <location>
        <begin position="336"/>
        <end position="398"/>
    </location>
</feature>
<gene>
    <name evidence="10" type="ordered locus">CA2559_11358</name>
</gene>
<organism evidence="10 11">
    <name type="scientific">Croceibacter atlanticus (strain ATCC BAA-628 / JCM 21780 / CIP 108009 / IAM 15332 / KCTC 12090 / HTCC2559)</name>
    <dbReference type="NCBI Taxonomy" id="216432"/>
    <lineage>
        <taxon>Bacteria</taxon>
        <taxon>Pseudomonadati</taxon>
        <taxon>Bacteroidota</taxon>
        <taxon>Flavobacteriia</taxon>
        <taxon>Flavobacteriales</taxon>
        <taxon>Flavobacteriaceae</taxon>
        <taxon>Croceibacter</taxon>
    </lineage>
</organism>
<feature type="domain" description="CusB-like barrel-sandwich hybrid" evidence="7">
    <location>
        <begin position="134"/>
        <end position="248"/>
    </location>
</feature>
<dbReference type="GO" id="GO:0060003">
    <property type="term" value="P:copper ion export"/>
    <property type="evidence" value="ECO:0007669"/>
    <property type="project" value="TreeGrafter"/>
</dbReference>
<feature type="domain" description="DUF3347" evidence="4">
    <location>
        <begin position="433"/>
        <end position="516"/>
    </location>
</feature>
<dbReference type="Pfam" id="PF11827">
    <property type="entry name" value="DUF3347"/>
    <property type="match status" value="1"/>
</dbReference>
<accession>A3U9Z4</accession>
<evidence type="ECO:0000259" key="8">
    <source>
        <dbReference type="Pfam" id="PF25954"/>
    </source>
</evidence>
<dbReference type="HOGENOM" id="CLU_018816_13_1_10"/>
<comment type="similarity">
    <text evidence="1">Belongs to the membrane fusion protein (MFP) (TC 8.A.1) family.</text>
</comment>
<keyword evidence="3" id="KW-0472">Membrane</keyword>
<evidence type="ECO:0000256" key="3">
    <source>
        <dbReference type="SAM" id="Phobius"/>
    </source>
</evidence>
<dbReference type="AlphaFoldDB" id="A3U9Z4"/>
<evidence type="ECO:0000256" key="2">
    <source>
        <dbReference type="ARBA" id="ARBA00022448"/>
    </source>
</evidence>
<dbReference type="Pfam" id="PF25954">
    <property type="entry name" value="Beta-barrel_RND_2"/>
    <property type="match status" value="1"/>
</dbReference>
<evidence type="ECO:0000313" key="11">
    <source>
        <dbReference type="Proteomes" id="UP000002297"/>
    </source>
</evidence>
<dbReference type="NCBIfam" id="TIGR01730">
    <property type="entry name" value="RND_mfp"/>
    <property type="match status" value="1"/>
</dbReference>
<keyword evidence="11" id="KW-1185">Reference proteome</keyword>
<dbReference type="STRING" id="216432.CA2559_11358"/>
<dbReference type="Pfam" id="PF25869">
    <property type="entry name" value="3HB_CusB"/>
    <property type="match status" value="1"/>
</dbReference>
<proteinExistence type="inferred from homology"/>
<dbReference type="KEGG" id="cat:CA2559_11358"/>
<evidence type="ECO:0000259" key="5">
    <source>
        <dbReference type="Pfam" id="PF19335"/>
    </source>
</evidence>
<dbReference type="Pfam" id="PF25975">
    <property type="entry name" value="CzcB_C"/>
    <property type="match status" value="1"/>
</dbReference>
<dbReference type="GeneID" id="89453997"/>
<dbReference type="PANTHER" id="PTHR30097:SF4">
    <property type="entry name" value="SLR6042 PROTEIN"/>
    <property type="match status" value="1"/>
</dbReference>
<dbReference type="OrthoDB" id="9806939at2"/>
<dbReference type="InterPro" id="IPR058792">
    <property type="entry name" value="Beta-barrel_RND_2"/>
</dbReference>
<dbReference type="InterPro" id="IPR051909">
    <property type="entry name" value="MFP_Cation_Efflux"/>
</dbReference>
<dbReference type="GO" id="GO:0022857">
    <property type="term" value="F:transmembrane transporter activity"/>
    <property type="evidence" value="ECO:0007669"/>
    <property type="project" value="InterPro"/>
</dbReference>
<feature type="transmembrane region" description="Helical" evidence="3">
    <location>
        <begin position="5"/>
        <end position="23"/>
    </location>
</feature>
<evidence type="ECO:0000313" key="10">
    <source>
        <dbReference type="EMBL" id="EAP86630.1"/>
    </source>
</evidence>
<feature type="domain" description="CusB-like beta-barrel" evidence="8">
    <location>
        <begin position="252"/>
        <end position="326"/>
    </location>
</feature>
<evidence type="ECO:0000259" key="7">
    <source>
        <dbReference type="Pfam" id="PF25919"/>
    </source>
</evidence>
<keyword evidence="2" id="KW-0813">Transport</keyword>
<feature type="domain" description="Heavy metal binding" evidence="5">
    <location>
        <begin position="51"/>
        <end position="77"/>
    </location>
</feature>
<dbReference type="InterPro" id="IPR058790">
    <property type="entry name" value="BSH_CusB"/>
</dbReference>
<dbReference type="SUPFAM" id="SSF111369">
    <property type="entry name" value="HlyD-like secretion proteins"/>
    <property type="match status" value="1"/>
</dbReference>
<dbReference type="InterPro" id="IPR058649">
    <property type="entry name" value="CzcB_C"/>
</dbReference>
<dbReference type="InterPro" id="IPR021782">
    <property type="entry name" value="DUF3347"/>
</dbReference>
<evidence type="ECO:0000259" key="4">
    <source>
        <dbReference type="Pfam" id="PF11827"/>
    </source>
</evidence>
<evidence type="ECO:0000259" key="6">
    <source>
        <dbReference type="Pfam" id="PF25869"/>
    </source>
</evidence>
<keyword evidence="3" id="KW-1133">Transmembrane helix</keyword>
<dbReference type="Pfam" id="PF19335">
    <property type="entry name" value="HMBD"/>
    <property type="match status" value="1"/>
</dbReference>
<dbReference type="RefSeq" id="WP_013188011.1">
    <property type="nucleotide sequence ID" value="NC_014230.1"/>
</dbReference>
<dbReference type="Pfam" id="PF25919">
    <property type="entry name" value="BSH_CusB"/>
    <property type="match status" value="1"/>
</dbReference>
<dbReference type="GO" id="GO:0016020">
    <property type="term" value="C:membrane"/>
    <property type="evidence" value="ECO:0007669"/>
    <property type="project" value="InterPro"/>
</dbReference>
<dbReference type="GO" id="GO:0015679">
    <property type="term" value="P:plasma membrane copper ion transport"/>
    <property type="evidence" value="ECO:0007669"/>
    <property type="project" value="TreeGrafter"/>
</dbReference>
<dbReference type="Gene3D" id="2.40.30.170">
    <property type="match status" value="1"/>
</dbReference>
<dbReference type="EMBL" id="CP002046">
    <property type="protein sequence ID" value="EAP86630.1"/>
    <property type="molecule type" value="Genomic_DNA"/>
</dbReference>
<evidence type="ECO:0000259" key="9">
    <source>
        <dbReference type="Pfam" id="PF25975"/>
    </source>
</evidence>
<dbReference type="InterPro" id="IPR045800">
    <property type="entry name" value="HMBD"/>
</dbReference>
<reference evidence="10 11" key="1">
    <citation type="journal article" date="2010" name="J. Bacteriol.">
        <title>The complete genome sequence of Croceibacter atlanticus HTCC2559T.</title>
        <authorList>
            <person name="Oh H.M."/>
            <person name="Kang I."/>
            <person name="Ferriera S."/>
            <person name="Giovannoni S.J."/>
            <person name="Cho J.C."/>
        </authorList>
    </citation>
    <scope>NUCLEOTIDE SEQUENCE [LARGE SCALE GENOMIC DNA]</scope>
    <source>
        <strain evidence="11">ATCC BAA-628 / HTCC2559 / KCTC 12090</strain>
    </source>
</reference>
<protein>
    <submittedName>
        <fullName evidence="10">Putative metal transport-related, exported protein</fullName>
    </submittedName>
</protein>
<sequence length="561" mass="61583">MNKNVIYLIFAVLIGLFAGWLLFGTTSNSSSENKTSKEKKHSLEEHSSEIWTCSMHPQVRQQEPGDCPICGMDLIPAESSATGLAPNEFKMTENAMALANIQTTVIGEMSSSNSSIELSGKIKANDDKAATQPAHFNGRVDQLYVTSVGETVRKGQAVAKIYSPELVAAQQELITAYRIKDAQPQLYNAVKNKFMNWMIPQSQLAEVLKTGIPKPSFTIYAQVSGVVTELMVNKGSHVMDGQPIFKVANLSTVWAEFDAYETTIQDIKEGQDISVVVKAIPNKTFNAKVSFIDPILNTSTRTVRVRATLNNKEDLLKPGMFVTGTIKLDTDNNTQITVPKSAVLWTGEQSLVYIKTTATSPTFIMRNVTLGRTVNDNYEIQSGLKIGDEVVTNGTFTVDAAAQLQGKQSMMNPTTGSDTMNKQLEDSSYLNDVMIKYIVLKDALVNSDTKAAHQASNNLLKSIRNTEELKDVSALKALETTTQNFIKAETLAQQRSAFVGLSKNLIKISKGFSSQNTTYYIQECPMANNNNGAQWLALEKGIKNPYFGEEMLDCGSVIGRL</sequence>
<dbReference type="FunFam" id="2.40.30.170:FF:000010">
    <property type="entry name" value="Efflux RND transporter periplasmic adaptor subunit"/>
    <property type="match status" value="1"/>
</dbReference>
<name>A3U9Z4_CROAH</name>
<dbReference type="eggNOG" id="COG0845">
    <property type="taxonomic scope" value="Bacteria"/>
</dbReference>
<dbReference type="Proteomes" id="UP000002297">
    <property type="component" value="Chromosome"/>
</dbReference>
<evidence type="ECO:0000256" key="1">
    <source>
        <dbReference type="ARBA" id="ARBA00009477"/>
    </source>
</evidence>